<dbReference type="AlphaFoldDB" id="A0A6N8I017"/>
<keyword evidence="2" id="KW-1185">Reference proteome</keyword>
<proteinExistence type="predicted"/>
<sequence>MKMSDYRHGAYADQQASRDYTSPSAAGTVPVYIGRAPVHQLADYSGTQNVPIRITSWLDAMCKIGYSENWNNYDLCEAVYAHFRNSVNSVGPIIVINAMNPDNHKNEEQKTATVSFTRKTAVIRNPDVILKTITIANKVFGTDYSAEYSDDGLSVILTDLTGSMESAEVSYYEADPSAVTETDVVAAINAGVPLVYYHLSIVPTILCSPGWSTRANVLAALTGMLDRINGHWYAWLNADLDASPGQTSESVSAKISAAIAAKKALESITGAGAILWPMAQKSGRLFHASTLNTVTMQWVDSQNGNIPDETPSNKQIDIDGMCFSDGTAVQFDQTAANLLNAAGIDTMTYWEGEWRMWGPHTMKYVYGTEMDARDVFDVNVRMMRYIENNFQRQYGADVDKPMTRGRKDAILNDFQAWMDGLIQDGALLTGTILFEESENPQSDLVEGNFVFSTEFTNPIPGKSLTNQVRWSASGLSSLFGGVADA</sequence>
<reference evidence="1 2" key="1">
    <citation type="submission" date="2019-09" db="EMBL/GenBank/DDBJ databases">
        <title>Genome sequence of Clostridium sp. EA1.</title>
        <authorList>
            <person name="Poehlein A."/>
            <person name="Bengelsdorf F.R."/>
            <person name="Daniel R."/>
        </authorList>
    </citation>
    <scope>NUCLEOTIDE SEQUENCE [LARGE SCALE GENOMIC DNA]</scope>
    <source>
        <strain evidence="1 2">EA1</strain>
    </source>
</reference>
<dbReference type="EMBL" id="VWXL01000052">
    <property type="protein sequence ID" value="MVB11077.1"/>
    <property type="molecule type" value="Genomic_DNA"/>
</dbReference>
<accession>A0A6N8I017</accession>
<dbReference type="InterPro" id="IPR052042">
    <property type="entry name" value="Tail_sheath_structural"/>
</dbReference>
<evidence type="ECO:0008006" key="3">
    <source>
        <dbReference type="Google" id="ProtNLM"/>
    </source>
</evidence>
<dbReference type="Proteomes" id="UP000469440">
    <property type="component" value="Unassembled WGS sequence"/>
</dbReference>
<evidence type="ECO:0000313" key="2">
    <source>
        <dbReference type="Proteomes" id="UP000469440"/>
    </source>
</evidence>
<dbReference type="PANTHER" id="PTHR35861:SF2">
    <property type="entry name" value="FELS-2 PROPHAGE PROTEIN"/>
    <property type="match status" value="1"/>
</dbReference>
<evidence type="ECO:0000313" key="1">
    <source>
        <dbReference type="EMBL" id="MVB11077.1"/>
    </source>
</evidence>
<organism evidence="1 2">
    <name type="scientific">Caproicibacter fermentans</name>
    <dbReference type="NCBI Taxonomy" id="2576756"/>
    <lineage>
        <taxon>Bacteria</taxon>
        <taxon>Bacillati</taxon>
        <taxon>Bacillota</taxon>
        <taxon>Clostridia</taxon>
        <taxon>Eubacteriales</taxon>
        <taxon>Acutalibacteraceae</taxon>
        <taxon>Caproicibacter</taxon>
    </lineage>
</organism>
<gene>
    <name evidence="1" type="ORF">CAFE_17790</name>
</gene>
<comment type="caution">
    <text evidence="1">The sequence shown here is derived from an EMBL/GenBank/DDBJ whole genome shotgun (WGS) entry which is preliminary data.</text>
</comment>
<protein>
    <recommendedName>
        <fullName evidence="3">Phage tail sheath protein</fullName>
    </recommendedName>
</protein>
<name>A0A6N8I017_9FIRM</name>
<dbReference type="PANTHER" id="PTHR35861">
    <property type="match status" value="1"/>
</dbReference>